<evidence type="ECO:0000313" key="4">
    <source>
        <dbReference type="Proteomes" id="UP000009044"/>
    </source>
</evidence>
<dbReference type="HOGENOM" id="CLU_2105766_0_0_5"/>
<reference evidence="4" key="1">
    <citation type="journal article" date="2011" name="J. Bacteriol.">
        <title>Complete genome sequence of NBRC 3288, a unique cellulose-nonproducing strain of Gluconacetobacter xylinus isolated from vinegar.</title>
        <authorList>
            <person name="Ogino H."/>
            <person name="Azuma Y."/>
            <person name="Hosoyama A."/>
            <person name="Nakazawa H."/>
            <person name="Matsutani M."/>
            <person name="Hasegawa A."/>
            <person name="Otsuyama K."/>
            <person name="Matsushita K."/>
            <person name="Fujita N."/>
            <person name="Shirai M."/>
        </authorList>
    </citation>
    <scope>NUCLEOTIDE SEQUENCE [LARGE SCALE GENOMIC DNA]</scope>
    <source>
        <strain evidence="4">NBRC 3288 / BCRC 11682 / LMG 1693</strain>
    </source>
</reference>
<proteinExistence type="predicted"/>
<dbReference type="Proteomes" id="UP000009044">
    <property type="component" value="Chromosome"/>
</dbReference>
<dbReference type="STRING" id="634177.GLX_07500"/>
<feature type="chain" id="PRO_5003431529" evidence="2">
    <location>
        <begin position="24"/>
        <end position="122"/>
    </location>
</feature>
<dbReference type="RefSeq" id="WP_014104732.1">
    <property type="nucleotide sequence ID" value="NC_016027.1"/>
</dbReference>
<feature type="region of interest" description="Disordered" evidence="1">
    <location>
        <begin position="25"/>
        <end position="122"/>
    </location>
</feature>
<feature type="signal peptide" evidence="2">
    <location>
        <begin position="1"/>
        <end position="23"/>
    </location>
</feature>
<dbReference type="AlphaFoldDB" id="G2I4W5"/>
<sequence>MTKRLLSTMLGGALLCTTLPAMAAPAPHHAARAHKAESSTDTQTDDLNAQSLRKARAALPASTTATQSSPVAPASAAPVAAGGAGLGGAGRAARHAVQASGTGETAGTIPVPRTPSADGAGY</sequence>
<evidence type="ECO:0000313" key="3">
    <source>
        <dbReference type="EMBL" id="BAK83162.1"/>
    </source>
</evidence>
<gene>
    <name evidence="3" type="ordered locus">GLX_07500</name>
</gene>
<evidence type="ECO:0000256" key="1">
    <source>
        <dbReference type="SAM" id="MobiDB-lite"/>
    </source>
</evidence>
<evidence type="ECO:0000256" key="2">
    <source>
        <dbReference type="SAM" id="SignalP"/>
    </source>
</evidence>
<feature type="compositionally biased region" description="Low complexity" evidence="1">
    <location>
        <begin position="57"/>
        <end position="81"/>
    </location>
</feature>
<dbReference type="PATRIC" id="fig|634177.7.peg.869"/>
<dbReference type="KEGG" id="gxy:GLX_07500"/>
<accession>G2I4W5</accession>
<keyword evidence="2" id="KW-0732">Signal</keyword>
<dbReference type="EMBL" id="AP012159">
    <property type="protein sequence ID" value="BAK83162.1"/>
    <property type="molecule type" value="Genomic_DNA"/>
</dbReference>
<organism evidence="3 4">
    <name type="scientific">Komagataeibacter medellinensis (strain NBRC 3288 / BCRC 11682 / LMG 1693 / Kondo 51)</name>
    <name type="common">Gluconacetobacter medellinensis</name>
    <dbReference type="NCBI Taxonomy" id="634177"/>
    <lineage>
        <taxon>Bacteria</taxon>
        <taxon>Pseudomonadati</taxon>
        <taxon>Pseudomonadota</taxon>
        <taxon>Alphaproteobacteria</taxon>
        <taxon>Acetobacterales</taxon>
        <taxon>Acetobacteraceae</taxon>
        <taxon>Komagataeibacter</taxon>
    </lineage>
</organism>
<name>G2I4W5_KOMMN</name>
<feature type="compositionally biased region" description="Polar residues" evidence="1">
    <location>
        <begin position="39"/>
        <end position="51"/>
    </location>
</feature>
<protein>
    <submittedName>
        <fullName evidence="3">Uncharacterized protein</fullName>
    </submittedName>
</protein>